<feature type="transmembrane region" description="Helical" evidence="1">
    <location>
        <begin position="21"/>
        <end position="42"/>
    </location>
</feature>
<evidence type="ECO:0000313" key="3">
    <source>
        <dbReference type="Proteomes" id="UP000596661"/>
    </source>
</evidence>
<dbReference type="Proteomes" id="UP000596661">
    <property type="component" value="Chromosome 6"/>
</dbReference>
<dbReference type="EMBL" id="UZAU01000575">
    <property type="status" value="NOT_ANNOTATED_CDS"/>
    <property type="molecule type" value="Genomic_DNA"/>
</dbReference>
<reference evidence="2" key="1">
    <citation type="submission" date="2018-11" db="EMBL/GenBank/DDBJ databases">
        <authorList>
            <person name="Grassa J C."/>
        </authorList>
    </citation>
    <scope>NUCLEOTIDE SEQUENCE [LARGE SCALE GENOMIC DNA]</scope>
</reference>
<feature type="transmembrane region" description="Helical" evidence="1">
    <location>
        <begin position="95"/>
        <end position="121"/>
    </location>
</feature>
<keyword evidence="1" id="KW-0812">Transmembrane</keyword>
<feature type="transmembrane region" description="Helical" evidence="1">
    <location>
        <begin position="62"/>
        <end position="83"/>
    </location>
</feature>
<keyword evidence="1" id="KW-0472">Membrane</keyword>
<keyword evidence="1" id="KW-1133">Transmembrane helix</keyword>
<dbReference type="EnsemblPlants" id="evm.model.06.732">
    <property type="protein sequence ID" value="cds.evm.model.06.732"/>
    <property type="gene ID" value="evm.TU.06.732"/>
</dbReference>
<proteinExistence type="predicted"/>
<evidence type="ECO:0000256" key="1">
    <source>
        <dbReference type="SAM" id="Phobius"/>
    </source>
</evidence>
<evidence type="ECO:0008006" key="4">
    <source>
        <dbReference type="Google" id="ProtNLM"/>
    </source>
</evidence>
<accession>A0A803PZP1</accession>
<organism evidence="2 3">
    <name type="scientific">Cannabis sativa</name>
    <name type="common">Hemp</name>
    <name type="synonym">Marijuana</name>
    <dbReference type="NCBI Taxonomy" id="3483"/>
    <lineage>
        <taxon>Eukaryota</taxon>
        <taxon>Viridiplantae</taxon>
        <taxon>Streptophyta</taxon>
        <taxon>Embryophyta</taxon>
        <taxon>Tracheophyta</taxon>
        <taxon>Spermatophyta</taxon>
        <taxon>Magnoliopsida</taxon>
        <taxon>eudicotyledons</taxon>
        <taxon>Gunneridae</taxon>
        <taxon>Pentapetalae</taxon>
        <taxon>rosids</taxon>
        <taxon>fabids</taxon>
        <taxon>Rosales</taxon>
        <taxon>Cannabaceae</taxon>
        <taxon>Cannabis</taxon>
    </lineage>
</organism>
<dbReference type="Gramene" id="evm.model.06.732">
    <property type="protein sequence ID" value="cds.evm.model.06.732"/>
    <property type="gene ID" value="evm.TU.06.732"/>
</dbReference>
<keyword evidence="3" id="KW-1185">Reference proteome</keyword>
<protein>
    <recommendedName>
        <fullName evidence="4">PGG domain-containing protein</fullName>
    </recommendedName>
</protein>
<name>A0A803PZP1_CANSA</name>
<sequence length="184" mass="20100">MGIREEVVEVDSFNSPIGNYVATYGALALALIALSISALVSIPGGYLDNKASFYGKASFKLYYIASFICFGTSMTSLLTLLLLKFNTNEAVEKTLEIFSFCCIHVSILSLVVVATAIEFLINGGYSLLIVIGPVVGIHSAIILYYIWNWLVRITVRLKNATVWICHMLKNATVCVSDSLKNATL</sequence>
<dbReference type="AlphaFoldDB" id="A0A803PZP1"/>
<reference evidence="2" key="2">
    <citation type="submission" date="2021-03" db="UniProtKB">
        <authorList>
            <consortium name="EnsemblPlants"/>
        </authorList>
    </citation>
    <scope>IDENTIFICATION</scope>
</reference>
<evidence type="ECO:0000313" key="2">
    <source>
        <dbReference type="EnsemblPlants" id="cds.evm.model.06.732"/>
    </source>
</evidence>
<feature type="transmembrane region" description="Helical" evidence="1">
    <location>
        <begin position="127"/>
        <end position="147"/>
    </location>
</feature>